<dbReference type="InterPro" id="IPR007960">
    <property type="entry name" value="TAS2R"/>
</dbReference>
<feature type="transmembrane region" description="Helical" evidence="13">
    <location>
        <begin position="7"/>
        <end position="30"/>
    </location>
</feature>
<evidence type="ECO:0000256" key="12">
    <source>
        <dbReference type="RuleBase" id="RU004424"/>
    </source>
</evidence>
<dbReference type="SUPFAM" id="SSF81321">
    <property type="entry name" value="Family A G protein-coupled receptor-like"/>
    <property type="match status" value="1"/>
</dbReference>
<dbReference type="EMBL" id="DYDO01000611">
    <property type="protein sequence ID" value="DBA13555.1"/>
    <property type="molecule type" value="Genomic_DNA"/>
</dbReference>
<keyword evidence="6 13" id="KW-1133">Transmembrane helix</keyword>
<keyword evidence="3 12" id="KW-0919">Taste</keyword>
<feature type="transmembrane region" description="Helical" evidence="13">
    <location>
        <begin position="251"/>
        <end position="273"/>
    </location>
</feature>
<dbReference type="AlphaFoldDB" id="A0AAV2ZGD9"/>
<reference evidence="14" key="1">
    <citation type="thesis" date="2020" institute="ProQuest LLC" country="789 East Eisenhower Parkway, Ann Arbor, MI, USA">
        <title>Comparative Genomics and Chromosome Evolution.</title>
        <authorList>
            <person name="Mudd A.B."/>
        </authorList>
    </citation>
    <scope>NUCLEOTIDE SEQUENCE</scope>
    <source>
        <strain evidence="14">1538</strain>
        <tissue evidence="14">Blood</tissue>
    </source>
</reference>
<dbReference type="Pfam" id="PF05296">
    <property type="entry name" value="TAS2R"/>
    <property type="match status" value="1"/>
</dbReference>
<sequence length="295" mass="33319">MMLNALCLSVIALEVITGLCSSIFIIFSLIHSGRKEKYFPPYNSILIALCVSNIGYTILMSANNLLSFFHPSVFSVSYTMAILNYMTLYSITSSSWLTCSLCIFYFIKIVLFNAGFIAWVRTKIELLVPWMILLVELISLFGSLLSLLVFNQESTKNSTMSTAKVKSEYNTQNLTAIVLIVISLPFSVSIFSMIISAWFLKRHSQYVKKNVGASQDYRRAVQTMSCLILFYALIYLVTLLMGLLIFENQSWGYGMCMIVLFSFSLVQSSLLISGNPKLKEAWRQLFTCTKTNEAS</sequence>
<dbReference type="GO" id="GO:0004930">
    <property type="term" value="F:G protein-coupled receptor activity"/>
    <property type="evidence" value="ECO:0007669"/>
    <property type="project" value="UniProtKB-KW"/>
</dbReference>
<keyword evidence="5 12" id="KW-0812">Transmembrane</keyword>
<evidence type="ECO:0000313" key="15">
    <source>
        <dbReference type="Proteomes" id="UP001181693"/>
    </source>
</evidence>
<dbReference type="Gene3D" id="1.20.1070.10">
    <property type="entry name" value="Rhodopsin 7-helix transmembrane proteins"/>
    <property type="match status" value="1"/>
</dbReference>
<dbReference type="GO" id="GO:0033038">
    <property type="term" value="F:bitter taste receptor activity"/>
    <property type="evidence" value="ECO:0007669"/>
    <property type="project" value="InterPro"/>
</dbReference>
<evidence type="ECO:0000313" key="14">
    <source>
        <dbReference type="EMBL" id="DBA13555.1"/>
    </source>
</evidence>
<comment type="similarity">
    <text evidence="2 11">Belongs to the G-protein coupled receptor T2R family.</text>
</comment>
<keyword evidence="9 12" id="KW-0675">Receptor</keyword>
<feature type="transmembrane region" description="Helical" evidence="13">
    <location>
        <begin position="68"/>
        <end position="89"/>
    </location>
</feature>
<evidence type="ECO:0000256" key="9">
    <source>
        <dbReference type="ARBA" id="ARBA00023170"/>
    </source>
</evidence>
<feature type="transmembrane region" description="Helical" evidence="13">
    <location>
        <begin position="127"/>
        <end position="150"/>
    </location>
</feature>
<evidence type="ECO:0000256" key="1">
    <source>
        <dbReference type="ARBA" id="ARBA00004141"/>
    </source>
</evidence>
<comment type="caution">
    <text evidence="14">The sequence shown here is derived from an EMBL/GenBank/DDBJ whole genome shotgun (WGS) entry which is preliminary data.</text>
</comment>
<evidence type="ECO:0000256" key="6">
    <source>
        <dbReference type="ARBA" id="ARBA00022989"/>
    </source>
</evidence>
<evidence type="ECO:0000256" key="11">
    <source>
        <dbReference type="RuleBase" id="RU004423"/>
    </source>
</evidence>
<gene>
    <name evidence="14" type="ORF">GDO54_018623</name>
</gene>
<evidence type="ECO:0000256" key="3">
    <source>
        <dbReference type="ARBA" id="ARBA00022480"/>
    </source>
</evidence>
<evidence type="ECO:0000256" key="8">
    <source>
        <dbReference type="ARBA" id="ARBA00023136"/>
    </source>
</evidence>
<dbReference type="GO" id="GO:0016020">
    <property type="term" value="C:membrane"/>
    <property type="evidence" value="ECO:0007669"/>
    <property type="project" value="UniProtKB-SubCell"/>
</dbReference>
<keyword evidence="4 12" id="KW-0716">Sensory transduction</keyword>
<name>A0AAV2ZGD9_PYXAD</name>
<keyword evidence="10 12" id="KW-0807">Transducer</keyword>
<keyword evidence="8 12" id="KW-0472">Membrane</keyword>
<accession>A0AAV2ZGD9</accession>
<dbReference type="Proteomes" id="UP001181693">
    <property type="component" value="Unassembled WGS sequence"/>
</dbReference>
<evidence type="ECO:0000256" key="13">
    <source>
        <dbReference type="SAM" id="Phobius"/>
    </source>
</evidence>
<proteinExistence type="inferred from homology"/>
<feature type="transmembrane region" description="Helical" evidence="13">
    <location>
        <begin position="42"/>
        <end position="61"/>
    </location>
</feature>
<organism evidence="14 15">
    <name type="scientific">Pyxicephalus adspersus</name>
    <name type="common">African bullfrog</name>
    <dbReference type="NCBI Taxonomy" id="30357"/>
    <lineage>
        <taxon>Eukaryota</taxon>
        <taxon>Metazoa</taxon>
        <taxon>Chordata</taxon>
        <taxon>Craniata</taxon>
        <taxon>Vertebrata</taxon>
        <taxon>Euteleostomi</taxon>
        <taxon>Amphibia</taxon>
        <taxon>Batrachia</taxon>
        <taxon>Anura</taxon>
        <taxon>Neobatrachia</taxon>
        <taxon>Ranoidea</taxon>
        <taxon>Pyxicephalidae</taxon>
        <taxon>Pyxicephalinae</taxon>
        <taxon>Pyxicephalus</taxon>
    </lineage>
</organism>
<evidence type="ECO:0000256" key="4">
    <source>
        <dbReference type="ARBA" id="ARBA00022606"/>
    </source>
</evidence>
<feature type="transmembrane region" description="Helical" evidence="13">
    <location>
        <begin position="174"/>
        <end position="200"/>
    </location>
</feature>
<comment type="subcellular location">
    <subcellularLocation>
        <location evidence="1 12">Membrane</location>
        <topology evidence="1 12">Multi-pass membrane protein</topology>
    </subcellularLocation>
</comment>
<feature type="transmembrane region" description="Helical" evidence="13">
    <location>
        <begin position="95"/>
        <end position="120"/>
    </location>
</feature>
<evidence type="ECO:0000256" key="10">
    <source>
        <dbReference type="ARBA" id="ARBA00023224"/>
    </source>
</evidence>
<evidence type="ECO:0000256" key="5">
    <source>
        <dbReference type="ARBA" id="ARBA00022692"/>
    </source>
</evidence>
<feature type="transmembrane region" description="Helical" evidence="13">
    <location>
        <begin position="221"/>
        <end position="245"/>
    </location>
</feature>
<keyword evidence="15" id="KW-1185">Reference proteome</keyword>
<evidence type="ECO:0000256" key="2">
    <source>
        <dbReference type="ARBA" id="ARBA00007376"/>
    </source>
</evidence>
<keyword evidence="7 12" id="KW-0297">G-protein coupled receptor</keyword>
<protein>
    <recommendedName>
        <fullName evidence="12">Taste receptor type 2</fullName>
    </recommendedName>
</protein>
<dbReference type="PANTHER" id="PTHR11394">
    <property type="entry name" value="TASTE RECEPTOR TYPE 2"/>
    <property type="match status" value="1"/>
</dbReference>
<dbReference type="PANTHER" id="PTHR11394:SF158">
    <property type="entry name" value="TASTE RECEPTOR TYPE 2"/>
    <property type="match status" value="1"/>
</dbReference>
<evidence type="ECO:0000256" key="7">
    <source>
        <dbReference type="ARBA" id="ARBA00023040"/>
    </source>
</evidence>